<evidence type="ECO:0000256" key="1">
    <source>
        <dbReference type="SAM" id="Phobius"/>
    </source>
</evidence>
<feature type="transmembrane region" description="Helical" evidence="1">
    <location>
        <begin position="42"/>
        <end position="60"/>
    </location>
</feature>
<accession>A0ABZ0WST2</accession>
<organism evidence="2 3">
    <name type="scientific">Paraburkholderia kururiensis</name>
    <dbReference type="NCBI Taxonomy" id="984307"/>
    <lineage>
        <taxon>Bacteria</taxon>
        <taxon>Pseudomonadati</taxon>
        <taxon>Pseudomonadota</taxon>
        <taxon>Betaproteobacteria</taxon>
        <taxon>Burkholderiales</taxon>
        <taxon>Burkholderiaceae</taxon>
        <taxon>Paraburkholderia</taxon>
    </lineage>
</organism>
<keyword evidence="1" id="KW-1133">Transmembrane helix</keyword>
<sequence>MRKPADLAVTALAVVVALAAQFVALAAVLRPPAGIDPLLAFVPLQAAAGLIQAFALRRVLPARYREPRTMAIVLLWALCTFVPLAGGLVVLASAIWAMWLPASQKSERLSEVPRPEFVSYLVSRVTHGGGARLQARLVNTRVASDDRLSALVAIQGMPTRTTGTLLRELLADPLEDVRLIAYGTLDKAENEIMQQIFEASNALQTAASGTERHALNRHLAELYFELIYQNLVQGAVYRHTLEQADRHAEAALASDGRDAALWLIRGRLALANGKPDEAAGYIELAQQLGFPRERLVPWLAEAAYLRGDYRQVAALVASLGHAAALPTLKPVARYWLS</sequence>
<proteinExistence type="predicted"/>
<evidence type="ECO:0000313" key="2">
    <source>
        <dbReference type="EMBL" id="WQD80473.1"/>
    </source>
</evidence>
<dbReference type="SUPFAM" id="SSF48452">
    <property type="entry name" value="TPR-like"/>
    <property type="match status" value="1"/>
</dbReference>
<keyword evidence="3" id="KW-1185">Reference proteome</keyword>
<dbReference type="EMBL" id="CP139965">
    <property type="protein sequence ID" value="WQD80473.1"/>
    <property type="molecule type" value="Genomic_DNA"/>
</dbReference>
<dbReference type="RefSeq" id="WP_114811084.1">
    <property type="nucleotide sequence ID" value="NZ_CP139965.1"/>
</dbReference>
<keyword evidence="1" id="KW-0812">Transmembrane</keyword>
<dbReference type="InterPro" id="IPR011990">
    <property type="entry name" value="TPR-like_helical_dom_sf"/>
</dbReference>
<protein>
    <recommendedName>
        <fullName evidence="4">Transmembrane protein</fullName>
    </recommendedName>
</protein>
<reference evidence="2 3" key="1">
    <citation type="submission" date="2023-12" db="EMBL/GenBank/DDBJ databases">
        <title>Genome sequencing and assembly of bacterial species from a model synthetic community.</title>
        <authorList>
            <person name="Hogle S.L."/>
        </authorList>
    </citation>
    <scope>NUCLEOTIDE SEQUENCE [LARGE SCALE GENOMIC DNA]</scope>
    <source>
        <strain evidence="2 3">HAMBI 2494</strain>
    </source>
</reference>
<gene>
    <name evidence="2" type="ORF">U0042_12760</name>
</gene>
<evidence type="ECO:0000313" key="3">
    <source>
        <dbReference type="Proteomes" id="UP001325479"/>
    </source>
</evidence>
<evidence type="ECO:0008006" key="4">
    <source>
        <dbReference type="Google" id="ProtNLM"/>
    </source>
</evidence>
<feature type="transmembrane region" description="Helical" evidence="1">
    <location>
        <begin position="72"/>
        <end position="99"/>
    </location>
</feature>
<dbReference type="Proteomes" id="UP001325479">
    <property type="component" value="Chromosome"/>
</dbReference>
<name>A0ABZ0WST2_9BURK</name>
<keyword evidence="1" id="KW-0472">Membrane</keyword>